<accession>A0ABY4E3I9</accession>
<feature type="compositionally biased region" description="Polar residues" evidence="1">
    <location>
        <begin position="8"/>
        <end position="27"/>
    </location>
</feature>
<dbReference type="RefSeq" id="WP_058357452.1">
    <property type="nucleotide sequence ID" value="NZ_CABKVG010000010.1"/>
</dbReference>
<keyword evidence="4" id="KW-1185">Reference proteome</keyword>
<dbReference type="Pfam" id="PF14090">
    <property type="entry name" value="HTH_39"/>
    <property type="match status" value="1"/>
</dbReference>
<proteinExistence type="predicted"/>
<dbReference type="EMBL" id="CP091511">
    <property type="protein sequence ID" value="UOO88863.1"/>
    <property type="molecule type" value="Genomic_DNA"/>
</dbReference>
<evidence type="ECO:0000256" key="1">
    <source>
        <dbReference type="SAM" id="MobiDB-lite"/>
    </source>
</evidence>
<evidence type="ECO:0000313" key="3">
    <source>
        <dbReference type="EMBL" id="UOO88863.1"/>
    </source>
</evidence>
<organism evidence="3 4">
    <name type="scientific">Vitreoscilla massiliensis</name>
    <dbReference type="NCBI Taxonomy" id="1689272"/>
    <lineage>
        <taxon>Bacteria</taxon>
        <taxon>Pseudomonadati</taxon>
        <taxon>Pseudomonadota</taxon>
        <taxon>Betaproteobacteria</taxon>
        <taxon>Neisseriales</taxon>
        <taxon>Neisseriaceae</taxon>
        <taxon>Vitreoscilla</taxon>
    </lineage>
</organism>
<evidence type="ECO:0000313" key="4">
    <source>
        <dbReference type="Proteomes" id="UP000832011"/>
    </source>
</evidence>
<gene>
    <name evidence="3" type="ORF">LVJ82_15605</name>
</gene>
<dbReference type="InterPro" id="IPR055245">
    <property type="entry name" value="HTH_proteobacteria"/>
</dbReference>
<protein>
    <submittedName>
        <fullName evidence="3">Helix-turn-helix domain-containing protein</fullName>
    </submittedName>
</protein>
<sequence length="100" mass="11405">MKKKKATNKGSQSQNETHSSTARVNSTNATTQKLFVLACLRERPHSSNELHMRGIYDPRARIFSLRQEGYDISTTWRYETDVAGVERKIGVYSLLSEAKQ</sequence>
<name>A0ABY4E3I9_9NEIS</name>
<feature type="domain" description="Winged helix-turn-helix" evidence="2">
    <location>
        <begin position="32"/>
        <end position="95"/>
    </location>
</feature>
<feature type="region of interest" description="Disordered" evidence="1">
    <location>
        <begin position="1"/>
        <end position="27"/>
    </location>
</feature>
<evidence type="ECO:0000259" key="2">
    <source>
        <dbReference type="Pfam" id="PF14090"/>
    </source>
</evidence>
<dbReference type="Proteomes" id="UP000832011">
    <property type="component" value="Chromosome"/>
</dbReference>
<reference evidence="3 4" key="1">
    <citation type="journal article" date="2022" name="Res Sq">
        <title>Evolution of multicellular longitudinally dividing oral cavity symbionts (Neisseriaceae).</title>
        <authorList>
            <person name="Nyongesa S."/>
            <person name="Weber P."/>
            <person name="Bernet E."/>
            <person name="Pullido F."/>
            <person name="Nieckarz M."/>
            <person name="Delaby M."/>
            <person name="Nieves C."/>
            <person name="Viehboeck T."/>
            <person name="Krause N."/>
            <person name="Rivera-Millot A."/>
            <person name="Nakamura A."/>
            <person name="Vischer N."/>
            <person name="VanNieuwenhze M."/>
            <person name="Brun Y."/>
            <person name="Cava F."/>
            <person name="Bulgheresi S."/>
            <person name="Veyrier F."/>
        </authorList>
    </citation>
    <scope>NUCLEOTIDE SEQUENCE [LARGE SCALE GENOMIC DNA]</scope>
    <source>
        <strain evidence="3 4">SN4</strain>
    </source>
</reference>